<gene>
    <name evidence="2" type="ORF">Hamer_G031616</name>
</gene>
<reference evidence="2" key="1">
    <citation type="journal article" date="2021" name="Sci. Adv.">
        <title>The American lobster genome reveals insights on longevity, neural, and immune adaptations.</title>
        <authorList>
            <person name="Polinski J.M."/>
            <person name="Zimin A.V."/>
            <person name="Clark K.F."/>
            <person name="Kohn A.B."/>
            <person name="Sadowski N."/>
            <person name="Timp W."/>
            <person name="Ptitsyn A."/>
            <person name="Khanna P."/>
            <person name="Romanova D.Y."/>
            <person name="Williams P."/>
            <person name="Greenwood S.J."/>
            <person name="Moroz L.L."/>
            <person name="Walt D.R."/>
            <person name="Bodnar A.G."/>
        </authorList>
    </citation>
    <scope>NUCLEOTIDE SEQUENCE</scope>
    <source>
        <strain evidence="2">GMGI-L3</strain>
    </source>
</reference>
<evidence type="ECO:0000256" key="1">
    <source>
        <dbReference type="SAM" id="MobiDB-lite"/>
    </source>
</evidence>
<proteinExistence type="predicted"/>
<feature type="non-terminal residue" evidence="2">
    <location>
        <position position="115"/>
    </location>
</feature>
<feature type="region of interest" description="Disordered" evidence="1">
    <location>
        <begin position="40"/>
        <end position="78"/>
    </location>
</feature>
<protein>
    <submittedName>
        <fullName evidence="2">Uncharacterized protein</fullName>
    </submittedName>
</protein>
<name>A0A8J5MZ17_HOMAM</name>
<dbReference type="EMBL" id="JAHLQT010020037">
    <property type="protein sequence ID" value="KAG7168574.1"/>
    <property type="molecule type" value="Genomic_DNA"/>
</dbReference>
<dbReference type="AlphaFoldDB" id="A0A8J5MZ17"/>
<feature type="compositionally biased region" description="Low complexity" evidence="1">
    <location>
        <begin position="40"/>
        <end position="60"/>
    </location>
</feature>
<evidence type="ECO:0000313" key="3">
    <source>
        <dbReference type="Proteomes" id="UP000747542"/>
    </source>
</evidence>
<accession>A0A8J5MZ17</accession>
<dbReference type="Proteomes" id="UP000747542">
    <property type="component" value="Unassembled WGS sequence"/>
</dbReference>
<keyword evidence="3" id="KW-1185">Reference proteome</keyword>
<sequence length="115" mass="12792">MKRAKESGAVYRKKRKAREEVLNKNKGALFKYISRIETKSLSNSRDSSSTSSDSSTSTPSSDEEHEEENIPGPAVDRVDIKDVGLWPSKISNDTRIFLVRQGASVVQNLDSDFGE</sequence>
<organism evidence="2 3">
    <name type="scientific">Homarus americanus</name>
    <name type="common">American lobster</name>
    <dbReference type="NCBI Taxonomy" id="6706"/>
    <lineage>
        <taxon>Eukaryota</taxon>
        <taxon>Metazoa</taxon>
        <taxon>Ecdysozoa</taxon>
        <taxon>Arthropoda</taxon>
        <taxon>Crustacea</taxon>
        <taxon>Multicrustacea</taxon>
        <taxon>Malacostraca</taxon>
        <taxon>Eumalacostraca</taxon>
        <taxon>Eucarida</taxon>
        <taxon>Decapoda</taxon>
        <taxon>Pleocyemata</taxon>
        <taxon>Astacidea</taxon>
        <taxon>Nephropoidea</taxon>
        <taxon>Nephropidae</taxon>
        <taxon>Homarus</taxon>
    </lineage>
</organism>
<evidence type="ECO:0000313" key="2">
    <source>
        <dbReference type="EMBL" id="KAG7168574.1"/>
    </source>
</evidence>
<comment type="caution">
    <text evidence="2">The sequence shown here is derived from an EMBL/GenBank/DDBJ whole genome shotgun (WGS) entry which is preliminary data.</text>
</comment>